<dbReference type="InterPro" id="IPR036196">
    <property type="entry name" value="Ptyr_pPase_sf"/>
</dbReference>
<dbReference type="InterPro" id="IPR050438">
    <property type="entry name" value="LMW_PTPase"/>
</dbReference>
<dbReference type="SUPFAM" id="SSF52788">
    <property type="entry name" value="Phosphotyrosine protein phosphatases I"/>
    <property type="match status" value="1"/>
</dbReference>
<dbReference type="InterPro" id="IPR023485">
    <property type="entry name" value="Ptyr_pPase"/>
</dbReference>
<keyword evidence="9" id="KW-1185">Reference proteome</keyword>
<keyword evidence="3" id="KW-0378">Hydrolase</keyword>
<dbReference type="RefSeq" id="WP_093289484.1">
    <property type="nucleotide sequence ID" value="NZ_FOFS01000019.1"/>
</dbReference>
<feature type="domain" description="Phosphotyrosine protein phosphatase I" evidence="7">
    <location>
        <begin position="3"/>
        <end position="143"/>
    </location>
</feature>
<comment type="catalytic activity">
    <reaction evidence="5">
        <text>O-phospho-L-tyrosyl-[protein] + H2O = L-tyrosyl-[protein] + phosphate</text>
        <dbReference type="Rhea" id="RHEA:10684"/>
        <dbReference type="Rhea" id="RHEA-COMP:10136"/>
        <dbReference type="Rhea" id="RHEA-COMP:20101"/>
        <dbReference type="ChEBI" id="CHEBI:15377"/>
        <dbReference type="ChEBI" id="CHEBI:43474"/>
        <dbReference type="ChEBI" id="CHEBI:46858"/>
        <dbReference type="ChEBI" id="CHEBI:61978"/>
        <dbReference type="EC" id="3.1.3.48"/>
    </reaction>
</comment>
<name>A0A1H9M5V6_9GAMM</name>
<dbReference type="EC" id="3.1.3.48" evidence="2"/>
<comment type="similarity">
    <text evidence="1">Belongs to the low molecular weight phosphotyrosine protein phosphatase family.</text>
</comment>
<proteinExistence type="inferred from homology"/>
<dbReference type="Gene3D" id="3.40.50.2300">
    <property type="match status" value="1"/>
</dbReference>
<organism evidence="8 9">
    <name type="scientific">Solimonas aquatica</name>
    <dbReference type="NCBI Taxonomy" id="489703"/>
    <lineage>
        <taxon>Bacteria</taxon>
        <taxon>Pseudomonadati</taxon>
        <taxon>Pseudomonadota</taxon>
        <taxon>Gammaproteobacteria</taxon>
        <taxon>Nevskiales</taxon>
        <taxon>Nevskiaceae</taxon>
        <taxon>Solimonas</taxon>
    </lineage>
</organism>
<dbReference type="AlphaFoldDB" id="A0A1H9M5V6"/>
<reference evidence="8 9" key="1">
    <citation type="submission" date="2016-10" db="EMBL/GenBank/DDBJ databases">
        <authorList>
            <person name="de Groot N.N."/>
        </authorList>
    </citation>
    <scope>NUCLEOTIDE SEQUENCE [LARGE SCALE GENOMIC DNA]</scope>
    <source>
        <strain evidence="8 9">DSM 25927</strain>
    </source>
</reference>
<dbReference type="InterPro" id="IPR017867">
    <property type="entry name" value="Tyr_phospatase_low_mol_wt"/>
</dbReference>
<evidence type="ECO:0000313" key="9">
    <source>
        <dbReference type="Proteomes" id="UP000199233"/>
    </source>
</evidence>
<sequence>MFKSILVVCTGNICRSPMAEALLRRELKASGIVVGSAGTGALVGWPADAQALAVASDHGLDISAHRARQASADLLGASDLILTLDESHSRWLHQRHPQLRGRVHKLLKWQNDADVEDPFQRPRAAFEQAWADCEQGVADWVKRLS</sequence>
<dbReference type="PRINTS" id="PR00719">
    <property type="entry name" value="LMWPTPASE"/>
</dbReference>
<dbReference type="CDD" id="cd16343">
    <property type="entry name" value="LMWPTP"/>
    <property type="match status" value="1"/>
</dbReference>
<dbReference type="SMART" id="SM00226">
    <property type="entry name" value="LMWPc"/>
    <property type="match status" value="1"/>
</dbReference>
<evidence type="ECO:0000256" key="4">
    <source>
        <dbReference type="ARBA" id="ARBA00022912"/>
    </source>
</evidence>
<dbReference type="STRING" id="489703.SAMN04488038_11911"/>
<feature type="active site" description="Proton donor" evidence="6">
    <location>
        <position position="117"/>
    </location>
</feature>
<evidence type="ECO:0000256" key="3">
    <source>
        <dbReference type="ARBA" id="ARBA00022801"/>
    </source>
</evidence>
<feature type="active site" description="Nucleophile" evidence="6">
    <location>
        <position position="9"/>
    </location>
</feature>
<accession>A0A1H9M5V6</accession>
<evidence type="ECO:0000259" key="7">
    <source>
        <dbReference type="SMART" id="SM00226"/>
    </source>
</evidence>
<feature type="active site" evidence="6">
    <location>
        <position position="15"/>
    </location>
</feature>
<dbReference type="Proteomes" id="UP000199233">
    <property type="component" value="Unassembled WGS sequence"/>
</dbReference>
<evidence type="ECO:0000313" key="8">
    <source>
        <dbReference type="EMBL" id="SER18855.1"/>
    </source>
</evidence>
<gene>
    <name evidence="8" type="ORF">SAMN04488038_11911</name>
</gene>
<dbReference type="PANTHER" id="PTHR11717:SF31">
    <property type="entry name" value="LOW MOLECULAR WEIGHT PROTEIN-TYROSINE-PHOSPHATASE ETP-RELATED"/>
    <property type="match status" value="1"/>
</dbReference>
<dbReference type="PANTHER" id="PTHR11717">
    <property type="entry name" value="LOW MOLECULAR WEIGHT PROTEIN TYROSINE PHOSPHATASE"/>
    <property type="match status" value="1"/>
</dbReference>
<dbReference type="Pfam" id="PF01451">
    <property type="entry name" value="LMWPc"/>
    <property type="match status" value="1"/>
</dbReference>
<evidence type="ECO:0000256" key="2">
    <source>
        <dbReference type="ARBA" id="ARBA00013064"/>
    </source>
</evidence>
<evidence type="ECO:0000256" key="1">
    <source>
        <dbReference type="ARBA" id="ARBA00011063"/>
    </source>
</evidence>
<dbReference type="GO" id="GO:0004725">
    <property type="term" value="F:protein tyrosine phosphatase activity"/>
    <property type="evidence" value="ECO:0007669"/>
    <property type="project" value="UniProtKB-EC"/>
</dbReference>
<dbReference type="EMBL" id="FOFS01000019">
    <property type="protein sequence ID" value="SER18855.1"/>
    <property type="molecule type" value="Genomic_DNA"/>
</dbReference>
<evidence type="ECO:0000256" key="6">
    <source>
        <dbReference type="PIRSR" id="PIRSR617867-1"/>
    </source>
</evidence>
<protein>
    <recommendedName>
        <fullName evidence="2">protein-tyrosine-phosphatase</fullName>
        <ecNumber evidence="2">3.1.3.48</ecNumber>
    </recommendedName>
</protein>
<keyword evidence="4" id="KW-0904">Protein phosphatase</keyword>
<evidence type="ECO:0000256" key="5">
    <source>
        <dbReference type="ARBA" id="ARBA00051722"/>
    </source>
</evidence>
<dbReference type="OrthoDB" id="9784339at2"/>